<dbReference type="Proteomes" id="UP000228621">
    <property type="component" value="Unassembled WGS sequence"/>
</dbReference>
<keyword evidence="3" id="KW-1185">Reference proteome</keyword>
<feature type="transmembrane region" description="Helical" evidence="1">
    <location>
        <begin position="218"/>
        <end position="237"/>
    </location>
</feature>
<gene>
    <name evidence="2" type="ORF">CEX98_04700</name>
</gene>
<organism evidence="2 3">
    <name type="scientific">Pseudoalteromonas piscicida</name>
    <dbReference type="NCBI Taxonomy" id="43662"/>
    <lineage>
        <taxon>Bacteria</taxon>
        <taxon>Pseudomonadati</taxon>
        <taxon>Pseudomonadota</taxon>
        <taxon>Gammaproteobacteria</taxon>
        <taxon>Alteromonadales</taxon>
        <taxon>Pseudoalteromonadaceae</taxon>
        <taxon>Pseudoalteromonas</taxon>
    </lineage>
</organism>
<keyword evidence="1" id="KW-0472">Membrane</keyword>
<proteinExistence type="predicted"/>
<dbReference type="AlphaFoldDB" id="A0A2A5JTT6"/>
<sequence length="243" mass="26207">MLLNAVVISVNQLLPVTVLWVLLTQCTSAIIPVKTTLVALIAGLLGCFSIWFLGGEIASSFDYRGLELLQIILLLGLFCLIMATQVTANETLAATAFGVAVVLYLHHLASFAFSYSKPTDGQTLAIGTALGVGICMSFSILLFFFLDWVKSKHLPRLLLLLLAFHAASKVSIALDLALQVDLISAQRLAIDLRQFVDEHSVIGRVLRVLVGYEATPNVATLAGFGGALITFLGCTYWRTAHAK</sequence>
<protein>
    <recommendedName>
        <fullName evidence="4">Iron transporter</fullName>
    </recommendedName>
</protein>
<evidence type="ECO:0000313" key="2">
    <source>
        <dbReference type="EMBL" id="PCK32892.1"/>
    </source>
</evidence>
<feature type="transmembrane region" description="Helical" evidence="1">
    <location>
        <begin position="157"/>
        <end position="178"/>
    </location>
</feature>
<evidence type="ECO:0008006" key="4">
    <source>
        <dbReference type="Google" id="ProtNLM"/>
    </source>
</evidence>
<dbReference type="EMBL" id="NKHF01000023">
    <property type="protein sequence ID" value="PCK32892.1"/>
    <property type="molecule type" value="Genomic_DNA"/>
</dbReference>
<evidence type="ECO:0000256" key="1">
    <source>
        <dbReference type="SAM" id="Phobius"/>
    </source>
</evidence>
<name>A0A2A5JTT6_PSEO7</name>
<feature type="transmembrane region" description="Helical" evidence="1">
    <location>
        <begin position="6"/>
        <end position="23"/>
    </location>
</feature>
<dbReference type="OrthoDB" id="5764104at2"/>
<feature type="transmembrane region" description="Helical" evidence="1">
    <location>
        <begin position="125"/>
        <end position="145"/>
    </location>
</feature>
<accession>A0A2A5JTT6</accession>
<feature type="transmembrane region" description="Helical" evidence="1">
    <location>
        <begin position="91"/>
        <end position="113"/>
    </location>
</feature>
<dbReference type="RefSeq" id="WP_099640961.1">
    <property type="nucleotide sequence ID" value="NZ_NKHF01000023.1"/>
</dbReference>
<evidence type="ECO:0000313" key="3">
    <source>
        <dbReference type="Proteomes" id="UP000228621"/>
    </source>
</evidence>
<feature type="transmembrane region" description="Helical" evidence="1">
    <location>
        <begin position="66"/>
        <end position="84"/>
    </location>
</feature>
<keyword evidence="1" id="KW-1133">Transmembrane helix</keyword>
<comment type="caution">
    <text evidence="2">The sequence shown here is derived from an EMBL/GenBank/DDBJ whole genome shotgun (WGS) entry which is preliminary data.</text>
</comment>
<keyword evidence="1" id="KW-0812">Transmembrane</keyword>
<reference evidence="3" key="1">
    <citation type="journal article" date="2019" name="Genome Announc.">
        <title>Draft Genome Sequence of Pseudoalteromonas piscicida Strain 36Y ROTHPW, an Hypersaline Seawater Isolate from the South Coast of Sonora, Mexico.</title>
        <authorList>
            <person name="Sanchez-Diaz R."/>
            <person name="Molina-Garza Z.J."/>
            <person name="Cruz-Suarez L.E."/>
            <person name="Selvin J."/>
            <person name="Kiran G.S."/>
            <person name="Ibarra-Gamez J.C."/>
            <person name="Gomez-Gil B."/>
            <person name="Galaviz-Silva L."/>
        </authorList>
    </citation>
    <scope>NUCLEOTIDE SEQUENCE [LARGE SCALE GENOMIC DNA]</scope>
    <source>
        <strain evidence="3">36Y_RITHPW</strain>
    </source>
</reference>
<feature type="transmembrane region" description="Helical" evidence="1">
    <location>
        <begin position="35"/>
        <end position="54"/>
    </location>
</feature>